<keyword evidence="1" id="KW-0732">Signal</keyword>
<proteinExistence type="predicted"/>
<feature type="chain" id="PRO_5045527026" evidence="1">
    <location>
        <begin position="30"/>
        <end position="343"/>
    </location>
</feature>
<evidence type="ECO:0000256" key="1">
    <source>
        <dbReference type="SAM" id="SignalP"/>
    </source>
</evidence>
<keyword evidence="3" id="KW-1185">Reference proteome</keyword>
<sequence>MLKLGIARTLSARALTLLVLACMTQWSYADALSGTFVSLGERSGAILQILPAGEGKVVGRLRMALANGGDVQSLDFPVSGAANVESLIGKIERGPAQGGDVAISGTLSGNTLRVSSAILTTAMQRGSAGDYDSLVGRLTLDSAQKQQSAAKEAAVRKNEQDAGKAAASISMLLSNVADFSVNQPAIAERLANQMPQRWERNTEALQGLVRQMEQTSQPGLAAVSRRYEIMTAISKKGLDTSQALVEVTSAEKTFSGAGDVLRSGMADARSLCRSTPKVGRQSARLRQACGELPEAQAALDQATSKAGAIYADLMRLWQSAKTRDQDLSGRAVRLMAEYNGSRL</sequence>
<dbReference type="RefSeq" id="WP_286660821.1">
    <property type="nucleotide sequence ID" value="NZ_JASZYV010000003.1"/>
</dbReference>
<dbReference type="EMBL" id="JASZYV010000003">
    <property type="protein sequence ID" value="MDM0045706.1"/>
    <property type="molecule type" value="Genomic_DNA"/>
</dbReference>
<protein>
    <submittedName>
        <fullName evidence="2">Uncharacterized protein</fullName>
    </submittedName>
</protein>
<evidence type="ECO:0000313" key="2">
    <source>
        <dbReference type="EMBL" id="MDM0045706.1"/>
    </source>
</evidence>
<evidence type="ECO:0000313" key="3">
    <source>
        <dbReference type="Proteomes" id="UP001174908"/>
    </source>
</evidence>
<name>A0ABT7NCM4_9BURK</name>
<comment type="caution">
    <text evidence="2">The sequence shown here is derived from an EMBL/GenBank/DDBJ whole genome shotgun (WGS) entry which is preliminary data.</text>
</comment>
<dbReference type="Proteomes" id="UP001174908">
    <property type="component" value="Unassembled WGS sequence"/>
</dbReference>
<accession>A0ABT7NCM4</accession>
<feature type="signal peptide" evidence="1">
    <location>
        <begin position="1"/>
        <end position="29"/>
    </location>
</feature>
<reference evidence="2" key="1">
    <citation type="submission" date="2023-06" db="EMBL/GenBank/DDBJ databases">
        <authorList>
            <person name="Jiang Y."/>
            <person name="Liu Q."/>
        </authorList>
    </citation>
    <scope>NUCLEOTIDE SEQUENCE</scope>
    <source>
        <strain evidence="2">CGMCC 1.12089</strain>
    </source>
</reference>
<organism evidence="2 3">
    <name type="scientific">Variovorax dokdonensis</name>
    <dbReference type="NCBI Taxonomy" id="344883"/>
    <lineage>
        <taxon>Bacteria</taxon>
        <taxon>Pseudomonadati</taxon>
        <taxon>Pseudomonadota</taxon>
        <taxon>Betaproteobacteria</taxon>
        <taxon>Burkholderiales</taxon>
        <taxon>Comamonadaceae</taxon>
        <taxon>Variovorax</taxon>
    </lineage>
</organism>
<gene>
    <name evidence="2" type="ORF">QTH91_14545</name>
</gene>